<dbReference type="Pfam" id="PF00196">
    <property type="entry name" value="GerE"/>
    <property type="match status" value="1"/>
</dbReference>
<dbReference type="SMART" id="SM00421">
    <property type="entry name" value="HTH_LUXR"/>
    <property type="match status" value="1"/>
</dbReference>
<evidence type="ECO:0000259" key="6">
    <source>
        <dbReference type="PROSITE" id="PS50110"/>
    </source>
</evidence>
<keyword evidence="4" id="KW-0597">Phosphoprotein</keyword>
<dbReference type="GO" id="GO:0003677">
    <property type="term" value="F:DNA binding"/>
    <property type="evidence" value="ECO:0007669"/>
    <property type="project" value="UniProtKB-KW"/>
</dbReference>
<dbReference type="InterPro" id="IPR016032">
    <property type="entry name" value="Sig_transdc_resp-reg_C-effctor"/>
</dbReference>
<evidence type="ECO:0000256" key="4">
    <source>
        <dbReference type="PROSITE-ProRule" id="PRU00169"/>
    </source>
</evidence>
<comment type="caution">
    <text evidence="7">The sequence shown here is derived from an EMBL/GenBank/DDBJ whole genome shotgun (WGS) entry which is preliminary data.</text>
</comment>
<evidence type="ECO:0000256" key="3">
    <source>
        <dbReference type="ARBA" id="ARBA00023163"/>
    </source>
</evidence>
<dbReference type="Gene3D" id="3.40.50.2300">
    <property type="match status" value="1"/>
</dbReference>
<evidence type="ECO:0000259" key="5">
    <source>
        <dbReference type="PROSITE" id="PS50043"/>
    </source>
</evidence>
<dbReference type="AlphaFoldDB" id="A0AAE3QHM9"/>
<evidence type="ECO:0000256" key="2">
    <source>
        <dbReference type="ARBA" id="ARBA00023125"/>
    </source>
</evidence>
<dbReference type="EMBL" id="JALDYZ010000027">
    <property type="protein sequence ID" value="MDI7925201.1"/>
    <property type="molecule type" value="Genomic_DNA"/>
</dbReference>
<evidence type="ECO:0000256" key="1">
    <source>
        <dbReference type="ARBA" id="ARBA00023015"/>
    </source>
</evidence>
<organism evidence="7 8">
    <name type="scientific">Ferirhizobium litorale</name>
    <dbReference type="NCBI Taxonomy" id="2927786"/>
    <lineage>
        <taxon>Bacteria</taxon>
        <taxon>Pseudomonadati</taxon>
        <taxon>Pseudomonadota</taxon>
        <taxon>Alphaproteobacteria</taxon>
        <taxon>Hyphomicrobiales</taxon>
        <taxon>Rhizobiaceae</taxon>
        <taxon>Ferirhizobium</taxon>
    </lineage>
</organism>
<keyword evidence="2" id="KW-0238">DNA-binding</keyword>
<feature type="domain" description="HTH luxR-type" evidence="5">
    <location>
        <begin position="136"/>
        <end position="201"/>
    </location>
</feature>
<dbReference type="GO" id="GO:0006355">
    <property type="term" value="P:regulation of DNA-templated transcription"/>
    <property type="evidence" value="ECO:0007669"/>
    <property type="project" value="InterPro"/>
</dbReference>
<evidence type="ECO:0000313" key="7">
    <source>
        <dbReference type="EMBL" id="MDI7925201.1"/>
    </source>
</evidence>
<dbReference type="Proteomes" id="UP001161580">
    <property type="component" value="Unassembled WGS sequence"/>
</dbReference>
<dbReference type="SUPFAM" id="SSF46894">
    <property type="entry name" value="C-terminal effector domain of the bipartite response regulators"/>
    <property type="match status" value="1"/>
</dbReference>
<dbReference type="InterPro" id="IPR001789">
    <property type="entry name" value="Sig_transdc_resp-reg_receiver"/>
</dbReference>
<feature type="modified residue" description="4-aspartylphosphate" evidence="4">
    <location>
        <position position="56"/>
    </location>
</feature>
<dbReference type="PROSITE" id="PS50043">
    <property type="entry name" value="HTH_LUXR_2"/>
    <property type="match status" value="1"/>
</dbReference>
<proteinExistence type="predicted"/>
<dbReference type="CDD" id="cd06170">
    <property type="entry name" value="LuxR_C_like"/>
    <property type="match status" value="1"/>
</dbReference>
<dbReference type="PANTHER" id="PTHR44688:SF16">
    <property type="entry name" value="DNA-BINDING TRANSCRIPTIONAL ACTIVATOR DEVR_DOSR"/>
    <property type="match status" value="1"/>
</dbReference>
<sequence>MRDGDHVVFVVDDDPKVRESVCDLLASVDLKTVAAGSVGEYLTLPRPEIPGCIVLDIELPDINGLEFQAQAAKADHPPVVFITGHGDIPSSVSAMKRGAVDFLTKPFSAVELIDAVRAGIEQDRQRREERDNLADLQERFNELTPRERQVFPLIVSGLLNKQGAAELGISEITFQVHRGRVMQKMRVASFADLVRIATKLDIPVTHSRYSGAHSK</sequence>
<feature type="domain" description="Response regulatory" evidence="6">
    <location>
        <begin position="7"/>
        <end position="120"/>
    </location>
</feature>
<dbReference type="Gene3D" id="1.10.10.10">
    <property type="entry name" value="Winged helix-like DNA-binding domain superfamily/Winged helix DNA-binding domain"/>
    <property type="match status" value="1"/>
</dbReference>
<dbReference type="PANTHER" id="PTHR44688">
    <property type="entry name" value="DNA-BINDING TRANSCRIPTIONAL ACTIVATOR DEVR_DOSR"/>
    <property type="match status" value="1"/>
</dbReference>
<accession>A0AAE3QHM9</accession>
<reference evidence="7" key="1">
    <citation type="submission" date="2022-03" db="EMBL/GenBank/DDBJ databases">
        <title>Fererhizobium litorale gen. nov., sp. nov., isolated from sandy sediments of the Sea of Japan seashore.</title>
        <authorList>
            <person name="Romanenko L."/>
            <person name="Kurilenko V."/>
            <person name="Otstavnykh N."/>
            <person name="Svetashev V."/>
            <person name="Tekutyeva L."/>
            <person name="Isaeva M."/>
            <person name="Mikhailov V."/>
        </authorList>
    </citation>
    <scope>NUCLEOTIDE SEQUENCE</scope>
    <source>
        <strain evidence="7">KMM 9576</strain>
    </source>
</reference>
<evidence type="ECO:0000313" key="8">
    <source>
        <dbReference type="Proteomes" id="UP001161580"/>
    </source>
</evidence>
<dbReference type="InterPro" id="IPR000792">
    <property type="entry name" value="Tscrpt_reg_LuxR_C"/>
</dbReference>
<dbReference type="PRINTS" id="PR00038">
    <property type="entry name" value="HTHLUXR"/>
</dbReference>
<dbReference type="GO" id="GO:0000160">
    <property type="term" value="P:phosphorelay signal transduction system"/>
    <property type="evidence" value="ECO:0007669"/>
    <property type="project" value="InterPro"/>
</dbReference>
<dbReference type="Pfam" id="PF00072">
    <property type="entry name" value="Response_reg"/>
    <property type="match status" value="1"/>
</dbReference>
<dbReference type="InterPro" id="IPR011006">
    <property type="entry name" value="CheY-like_superfamily"/>
</dbReference>
<dbReference type="SMART" id="SM00448">
    <property type="entry name" value="REC"/>
    <property type="match status" value="1"/>
</dbReference>
<dbReference type="RefSeq" id="WP_311789371.1">
    <property type="nucleotide sequence ID" value="NZ_JALDYY010000028.1"/>
</dbReference>
<gene>
    <name evidence="7" type="ORF">MRS75_24475</name>
</gene>
<dbReference type="InterPro" id="IPR036388">
    <property type="entry name" value="WH-like_DNA-bd_sf"/>
</dbReference>
<keyword evidence="8" id="KW-1185">Reference proteome</keyword>
<name>A0AAE3QHM9_9HYPH</name>
<keyword evidence="3" id="KW-0804">Transcription</keyword>
<dbReference type="SUPFAM" id="SSF52172">
    <property type="entry name" value="CheY-like"/>
    <property type="match status" value="1"/>
</dbReference>
<protein>
    <submittedName>
        <fullName evidence="7">Response regulator</fullName>
    </submittedName>
</protein>
<keyword evidence="1" id="KW-0805">Transcription regulation</keyword>
<dbReference type="PROSITE" id="PS50110">
    <property type="entry name" value="RESPONSE_REGULATORY"/>
    <property type="match status" value="1"/>
</dbReference>